<evidence type="ECO:0000256" key="4">
    <source>
        <dbReference type="ARBA" id="ARBA00023002"/>
    </source>
</evidence>
<keyword evidence="5 7" id="KW-0408">Iron</keyword>
<evidence type="ECO:0000256" key="6">
    <source>
        <dbReference type="ARBA" id="ARBA00023033"/>
    </source>
</evidence>
<name>A0A6M2BVW4_9GAMM</name>
<evidence type="ECO:0000313" key="8">
    <source>
        <dbReference type="EMBL" id="NGY06782.1"/>
    </source>
</evidence>
<evidence type="ECO:0000256" key="5">
    <source>
        <dbReference type="ARBA" id="ARBA00023004"/>
    </source>
</evidence>
<proteinExistence type="inferred from homology"/>
<dbReference type="GO" id="GO:0016705">
    <property type="term" value="F:oxidoreductase activity, acting on paired donors, with incorporation or reduction of molecular oxygen"/>
    <property type="evidence" value="ECO:0007669"/>
    <property type="project" value="InterPro"/>
</dbReference>
<evidence type="ECO:0000256" key="2">
    <source>
        <dbReference type="ARBA" id="ARBA00022617"/>
    </source>
</evidence>
<reference evidence="8 9" key="1">
    <citation type="journal article" date="2014" name="Int. J. Syst. Evol. Microbiol.">
        <title>Solimonas terrae sp. nov., isolated from soil.</title>
        <authorList>
            <person name="Kim S.J."/>
            <person name="Moon J.Y."/>
            <person name="Weon H.Y."/>
            <person name="Ahn J.H."/>
            <person name="Chen W.M."/>
            <person name="Kwon S.W."/>
        </authorList>
    </citation>
    <scope>NUCLEOTIDE SEQUENCE [LARGE SCALE GENOMIC DNA]</scope>
    <source>
        <strain evidence="8 9">KIS83-12</strain>
    </source>
</reference>
<dbReference type="GO" id="GO:0005506">
    <property type="term" value="F:iron ion binding"/>
    <property type="evidence" value="ECO:0007669"/>
    <property type="project" value="InterPro"/>
</dbReference>
<dbReference type="PANTHER" id="PTHR46696:SF3">
    <property type="entry name" value="PULCHERRIMINIC ACID SYNTHASE"/>
    <property type="match status" value="1"/>
</dbReference>
<evidence type="ECO:0000256" key="7">
    <source>
        <dbReference type="RuleBase" id="RU000461"/>
    </source>
</evidence>
<dbReference type="InterPro" id="IPR002397">
    <property type="entry name" value="Cyt_P450_B"/>
</dbReference>
<dbReference type="PANTHER" id="PTHR46696">
    <property type="entry name" value="P450, PUTATIVE (EUROFUNG)-RELATED"/>
    <property type="match status" value="1"/>
</dbReference>
<dbReference type="RefSeq" id="WP_166261010.1">
    <property type="nucleotide sequence ID" value="NZ_JAAMOW010000010.1"/>
</dbReference>
<dbReference type="Gene3D" id="1.10.630.10">
    <property type="entry name" value="Cytochrome P450"/>
    <property type="match status" value="1"/>
</dbReference>
<evidence type="ECO:0000256" key="1">
    <source>
        <dbReference type="ARBA" id="ARBA00010617"/>
    </source>
</evidence>
<accession>A0A6M2BVW4</accession>
<dbReference type="EMBL" id="JAAMOW010000010">
    <property type="protein sequence ID" value="NGY06782.1"/>
    <property type="molecule type" value="Genomic_DNA"/>
</dbReference>
<dbReference type="PRINTS" id="PR00359">
    <property type="entry name" value="BP450"/>
</dbReference>
<dbReference type="InterPro" id="IPR017972">
    <property type="entry name" value="Cyt_P450_CS"/>
</dbReference>
<protein>
    <submittedName>
        <fullName evidence="8">Cytochrome P450</fullName>
    </submittedName>
</protein>
<dbReference type="InterPro" id="IPR036396">
    <property type="entry name" value="Cyt_P450_sf"/>
</dbReference>
<comment type="similarity">
    <text evidence="1 7">Belongs to the cytochrome P450 family.</text>
</comment>
<dbReference type="InterPro" id="IPR001128">
    <property type="entry name" value="Cyt_P450"/>
</dbReference>
<gene>
    <name evidence="8" type="ORF">G7Y85_18565</name>
</gene>
<keyword evidence="9" id="KW-1185">Reference proteome</keyword>
<dbReference type="GO" id="GO:0020037">
    <property type="term" value="F:heme binding"/>
    <property type="evidence" value="ECO:0007669"/>
    <property type="project" value="InterPro"/>
</dbReference>
<dbReference type="SUPFAM" id="SSF48264">
    <property type="entry name" value="Cytochrome P450"/>
    <property type="match status" value="1"/>
</dbReference>
<dbReference type="Pfam" id="PF00067">
    <property type="entry name" value="p450"/>
    <property type="match status" value="1"/>
</dbReference>
<keyword evidence="4 7" id="KW-0560">Oxidoreductase</keyword>
<dbReference type="PROSITE" id="PS00086">
    <property type="entry name" value="CYTOCHROME_P450"/>
    <property type="match status" value="1"/>
</dbReference>
<evidence type="ECO:0000313" key="9">
    <source>
        <dbReference type="Proteomes" id="UP000472676"/>
    </source>
</evidence>
<evidence type="ECO:0000256" key="3">
    <source>
        <dbReference type="ARBA" id="ARBA00022723"/>
    </source>
</evidence>
<dbReference type="GO" id="GO:0004497">
    <property type="term" value="F:monooxygenase activity"/>
    <property type="evidence" value="ECO:0007669"/>
    <property type="project" value="UniProtKB-KW"/>
</dbReference>
<keyword evidence="3 7" id="KW-0479">Metal-binding</keyword>
<organism evidence="8 9">
    <name type="scientific">Solimonas terrae</name>
    <dbReference type="NCBI Taxonomy" id="1396819"/>
    <lineage>
        <taxon>Bacteria</taxon>
        <taxon>Pseudomonadati</taxon>
        <taxon>Pseudomonadota</taxon>
        <taxon>Gammaproteobacteria</taxon>
        <taxon>Nevskiales</taxon>
        <taxon>Nevskiaceae</taxon>
        <taxon>Solimonas</taxon>
    </lineage>
</organism>
<comment type="caution">
    <text evidence="8">The sequence shown here is derived from an EMBL/GenBank/DDBJ whole genome shotgun (WGS) entry which is preliminary data.</text>
</comment>
<dbReference type="PRINTS" id="PR00385">
    <property type="entry name" value="P450"/>
</dbReference>
<dbReference type="Proteomes" id="UP000472676">
    <property type="component" value="Unassembled WGS sequence"/>
</dbReference>
<keyword evidence="2 7" id="KW-0349">Heme</keyword>
<keyword evidence="6 7" id="KW-0503">Monooxygenase</keyword>
<sequence>MTFDPLSPEVRENPYPFYADMRVNDPVSFCPTVNTWAVTRHEDVKHVLKNHQLFSSDPLIQIAFGEFNPAPGAPYLLSSDPPEHSRLRKLVATAFSKKFVDSIAASIEKMINELLDETSPKDGFDLMDALASPLPVTVIADVMGIDASMGPTFRRWSNQVTVGVNQTISTEERAAIQQDAREFRAYFIDRIAAARRNPGSDIISALVRQEEGAVLTPDEVMAMCVLLLIAGNETTTSTLGNAILLLTQHPDQRKLVLQDPSLTPALVEEVLRFISPIQMLFRRATEDVVINGVSLPKDTIVMPVYASANRDEAVFERADQFDVTRGDISQHMAFGHGIHFCVGQALGRHEATVALRILLRRMPQIACDFSSLQWNDSFYLRGPKHLRVAAA</sequence>
<dbReference type="FunFam" id="1.10.630.10:FF:000018">
    <property type="entry name" value="Cytochrome P450 monooxygenase"/>
    <property type="match status" value="1"/>
</dbReference>
<dbReference type="AlphaFoldDB" id="A0A6M2BVW4"/>